<keyword evidence="2" id="KW-1185">Reference proteome</keyword>
<sequence length="90" mass="10095">KANASLNHMNQWHTVNIYCKNDWTDAHCWEASTPVIVSMLYVDLQSRFVRSNSKLGLELHLTGTGVLGRLDGSIDLGEFEEDGIEFLAQS</sequence>
<protein>
    <submittedName>
        <fullName evidence="1">Uncharacterized protein</fullName>
    </submittedName>
</protein>
<dbReference type="KEGG" id="tatv:25784486"/>
<dbReference type="HOGENOM" id="CLU_2446637_0_0_1"/>
<dbReference type="EMBL" id="ABDG02000022">
    <property type="protein sequence ID" value="EHK46637.1"/>
    <property type="molecule type" value="Genomic_DNA"/>
</dbReference>
<organism evidence="1 2">
    <name type="scientific">Hypocrea atroviridis (strain ATCC 20476 / IMI 206040)</name>
    <name type="common">Trichoderma atroviride</name>
    <dbReference type="NCBI Taxonomy" id="452589"/>
    <lineage>
        <taxon>Eukaryota</taxon>
        <taxon>Fungi</taxon>
        <taxon>Dikarya</taxon>
        <taxon>Ascomycota</taxon>
        <taxon>Pezizomycotina</taxon>
        <taxon>Sordariomycetes</taxon>
        <taxon>Hypocreomycetidae</taxon>
        <taxon>Hypocreales</taxon>
        <taxon>Hypocreaceae</taxon>
        <taxon>Trichoderma</taxon>
    </lineage>
</organism>
<dbReference type="OrthoDB" id="4888433at2759"/>
<reference evidence="1 2" key="1">
    <citation type="journal article" date="2011" name="Genome Biol.">
        <title>Comparative genome sequence analysis underscores mycoparasitism as the ancestral life style of Trichoderma.</title>
        <authorList>
            <person name="Kubicek C.P."/>
            <person name="Herrera-Estrella A."/>
            <person name="Seidl-Seiboth V."/>
            <person name="Martinez D.A."/>
            <person name="Druzhinina I.S."/>
            <person name="Thon M."/>
            <person name="Zeilinger S."/>
            <person name="Casas-Flores S."/>
            <person name="Horwitz B.A."/>
            <person name="Mukherjee P.K."/>
            <person name="Mukherjee M."/>
            <person name="Kredics L."/>
            <person name="Alcaraz L.D."/>
            <person name="Aerts A."/>
            <person name="Antal Z."/>
            <person name="Atanasova L."/>
            <person name="Cervantes-Badillo M.G."/>
            <person name="Challacombe J."/>
            <person name="Chertkov O."/>
            <person name="McCluskey K."/>
            <person name="Coulpier F."/>
            <person name="Deshpande N."/>
            <person name="von Doehren H."/>
            <person name="Ebbole D.J."/>
            <person name="Esquivel-Naranjo E.U."/>
            <person name="Fekete E."/>
            <person name="Flipphi M."/>
            <person name="Glaser F."/>
            <person name="Gomez-Rodriguez E.Y."/>
            <person name="Gruber S."/>
            <person name="Han C."/>
            <person name="Henrissat B."/>
            <person name="Hermosa R."/>
            <person name="Hernandez-Onate M."/>
            <person name="Karaffa L."/>
            <person name="Kosti I."/>
            <person name="Le Crom S."/>
            <person name="Lindquist E."/>
            <person name="Lucas S."/>
            <person name="Luebeck M."/>
            <person name="Luebeck P.S."/>
            <person name="Margeot A."/>
            <person name="Metz B."/>
            <person name="Misra M."/>
            <person name="Nevalainen H."/>
            <person name="Omann M."/>
            <person name="Packer N."/>
            <person name="Perrone G."/>
            <person name="Uresti-Rivera E.E."/>
            <person name="Salamov A."/>
            <person name="Schmoll M."/>
            <person name="Seiboth B."/>
            <person name="Shapiro H."/>
            <person name="Sukno S."/>
            <person name="Tamayo-Ramos J.A."/>
            <person name="Tisch D."/>
            <person name="Wiest A."/>
            <person name="Wilkinson H.H."/>
            <person name="Zhang M."/>
            <person name="Coutinho P.M."/>
            <person name="Kenerley C.M."/>
            <person name="Monte E."/>
            <person name="Baker S.E."/>
            <person name="Grigoriev I.V."/>
        </authorList>
    </citation>
    <scope>NUCLEOTIDE SEQUENCE [LARGE SCALE GENOMIC DNA]</scope>
    <source>
        <strain evidence="2">ATCC 20476 / IMI 206040</strain>
    </source>
</reference>
<evidence type="ECO:0000313" key="1">
    <source>
        <dbReference type="EMBL" id="EHK46637.1"/>
    </source>
</evidence>
<dbReference type="GeneID" id="25784486"/>
<dbReference type="AlphaFoldDB" id="G9NRK4"/>
<gene>
    <name evidence="1" type="ORF">TRIATDRAFT_43072</name>
</gene>
<accession>G9NRK4</accession>
<evidence type="ECO:0000313" key="2">
    <source>
        <dbReference type="Proteomes" id="UP000005426"/>
    </source>
</evidence>
<dbReference type="eggNOG" id="ENOG502T36N">
    <property type="taxonomic scope" value="Eukaryota"/>
</dbReference>
<proteinExistence type="predicted"/>
<name>G9NRK4_HYPAI</name>
<comment type="caution">
    <text evidence="1">The sequence shown here is derived from an EMBL/GenBank/DDBJ whole genome shotgun (WGS) entry which is preliminary data.</text>
</comment>
<dbReference type="Proteomes" id="UP000005426">
    <property type="component" value="Unassembled WGS sequence"/>
</dbReference>
<feature type="non-terminal residue" evidence="1">
    <location>
        <position position="1"/>
    </location>
</feature>